<reference evidence="2 3" key="1">
    <citation type="submission" date="2020-07" db="EMBL/GenBank/DDBJ databases">
        <authorList>
            <person name="Zhuang K."/>
            <person name="Ran Y."/>
        </authorList>
    </citation>
    <scope>NUCLEOTIDE SEQUENCE [LARGE SCALE GENOMIC DNA]</scope>
    <source>
        <strain evidence="2 3">WCH-YHL-001</strain>
    </source>
</reference>
<feature type="transmembrane region" description="Helical" evidence="1">
    <location>
        <begin position="165"/>
        <end position="183"/>
    </location>
</feature>
<feature type="transmembrane region" description="Helical" evidence="1">
    <location>
        <begin position="376"/>
        <end position="396"/>
    </location>
</feature>
<protein>
    <submittedName>
        <fullName evidence="2">EsaB/YukD family protein</fullName>
    </submittedName>
</protein>
<organism evidence="2 3">
    <name type="scientific">Nocardia huaxiensis</name>
    <dbReference type="NCBI Taxonomy" id="2755382"/>
    <lineage>
        <taxon>Bacteria</taxon>
        <taxon>Bacillati</taxon>
        <taxon>Actinomycetota</taxon>
        <taxon>Actinomycetes</taxon>
        <taxon>Mycobacteriales</taxon>
        <taxon>Nocardiaceae</taxon>
        <taxon>Nocardia</taxon>
    </lineage>
</organism>
<keyword evidence="1" id="KW-0812">Transmembrane</keyword>
<feature type="transmembrane region" description="Helical" evidence="1">
    <location>
        <begin position="115"/>
        <end position="132"/>
    </location>
</feature>
<gene>
    <name evidence="2" type="ORF">H0264_11900</name>
</gene>
<proteinExistence type="predicted"/>
<keyword evidence="3" id="KW-1185">Reference proteome</keyword>
<feature type="transmembrane region" description="Helical" evidence="1">
    <location>
        <begin position="214"/>
        <end position="236"/>
    </location>
</feature>
<evidence type="ECO:0000313" key="3">
    <source>
        <dbReference type="Proteomes" id="UP000515512"/>
    </source>
</evidence>
<dbReference type="AlphaFoldDB" id="A0A7D6ZDE6"/>
<feature type="transmembrane region" description="Helical" evidence="1">
    <location>
        <begin position="346"/>
        <end position="364"/>
    </location>
</feature>
<dbReference type="EMBL" id="CP059399">
    <property type="protein sequence ID" value="QLY32848.1"/>
    <property type="molecule type" value="Genomic_DNA"/>
</dbReference>
<accession>A0A7D6ZDE6</accession>
<dbReference type="RefSeq" id="WP_181584012.1">
    <property type="nucleotide sequence ID" value="NZ_CP059399.1"/>
</dbReference>
<feature type="transmembrane region" description="Helical" evidence="1">
    <location>
        <begin position="291"/>
        <end position="311"/>
    </location>
</feature>
<feature type="transmembrane region" description="Helical" evidence="1">
    <location>
        <begin position="189"/>
        <end position="207"/>
    </location>
</feature>
<keyword evidence="1" id="KW-0472">Membrane</keyword>
<dbReference type="KEGG" id="nhu:H0264_11900"/>
<evidence type="ECO:0000256" key="1">
    <source>
        <dbReference type="SAM" id="Phobius"/>
    </source>
</evidence>
<dbReference type="Proteomes" id="UP000515512">
    <property type="component" value="Chromosome"/>
</dbReference>
<keyword evidence="1" id="KW-1133">Transmembrane helix</keyword>
<dbReference type="Pfam" id="PF08817">
    <property type="entry name" value="YukD"/>
    <property type="match status" value="1"/>
</dbReference>
<dbReference type="Gene3D" id="3.10.20.90">
    <property type="entry name" value="Phosphatidylinositol 3-kinase Catalytic Subunit, Chain A, domain 1"/>
    <property type="match status" value="1"/>
</dbReference>
<evidence type="ECO:0000313" key="2">
    <source>
        <dbReference type="EMBL" id="QLY32848.1"/>
    </source>
</evidence>
<sequence>MSAHFIRLSVVSGENRLDVSLPARRPIAEYLTDITELLELEPADADTVWVLSAPSHGLLEYDATLAEAGVLDGTVLHLTSRELAARTPYVEDVVDTVETSVDRSYQRFADGRERVLGGLLVAGFTGTATLVTALRAGWFGTLTLVVLAAVIAVLAFACGPRGRDTIGWGLVPVLAAAAISGMWERPLVAALAGIAAGFAGAAIATGIGSRRAGVLLGAGASALLFAALAAAVWAGANVTALSAWAAPVLVALVAVAPRAATASSGLLGLVRRGENGEPVPRPLAEAALGRGRDFLDVAVGAAALALSLAVATMIWTGIWMQAALAGMVAVGVLLRTRGYTDTRHVAPLLLVPLVAALAGSAALVRDTAQGDTAIQAMELTGAGALIGLTVAIAGYVRVGEVAAARLARLWNALDPTLLVLLFPATFAAQGIYTYLWD</sequence>
<feature type="transmembrane region" description="Helical" evidence="1">
    <location>
        <begin position="138"/>
        <end position="158"/>
    </location>
</feature>
<feature type="transmembrane region" description="Helical" evidence="1">
    <location>
        <begin position="417"/>
        <end position="436"/>
    </location>
</feature>
<name>A0A7D6ZDE6_9NOCA</name>
<dbReference type="InterPro" id="IPR024962">
    <property type="entry name" value="YukD-like"/>
</dbReference>